<evidence type="ECO:0000256" key="1">
    <source>
        <dbReference type="SAM" id="Phobius"/>
    </source>
</evidence>
<gene>
    <name evidence="2" type="ORF">AKJ37_07995</name>
</gene>
<keyword evidence="1" id="KW-0472">Membrane</keyword>
<reference evidence="2 3" key="1">
    <citation type="journal article" date="2016" name="Sci. Rep.">
        <title>Metabolic traits of an uncultured archaeal lineage -MSBL1- from brine pools of the Red Sea.</title>
        <authorList>
            <person name="Mwirichia R."/>
            <person name="Alam I."/>
            <person name="Rashid M."/>
            <person name="Vinu M."/>
            <person name="Ba-Alawi W."/>
            <person name="Anthony Kamau A."/>
            <person name="Kamanda Ngugi D."/>
            <person name="Goker M."/>
            <person name="Klenk H.P."/>
            <person name="Bajic V."/>
            <person name="Stingl U."/>
        </authorList>
    </citation>
    <scope>NUCLEOTIDE SEQUENCE [LARGE SCALE GENOMIC DNA]</scope>
    <source>
        <strain evidence="2">SCGC-AAA259I09</strain>
    </source>
</reference>
<protein>
    <submittedName>
        <fullName evidence="2">Uncharacterized protein</fullName>
    </submittedName>
</protein>
<evidence type="ECO:0000313" key="3">
    <source>
        <dbReference type="Proteomes" id="UP000070463"/>
    </source>
</evidence>
<sequence length="121" mass="13648">MFGFRHIFFPCVLGKFLMALILVYVGETAGWIVGQSWISALRGRTEPKVALEGSEQYQFRQTGTVGKKLNTLPVTLQKIEGSVRILCHSVKGEKRREIREKAKRGRPMVNGLTLIVSPRFS</sequence>
<evidence type="ECO:0000313" key="2">
    <source>
        <dbReference type="EMBL" id="KXA94092.1"/>
    </source>
</evidence>
<dbReference type="EMBL" id="LHXR01000211">
    <property type="protein sequence ID" value="KXA94092.1"/>
    <property type="molecule type" value="Genomic_DNA"/>
</dbReference>
<feature type="transmembrane region" description="Helical" evidence="1">
    <location>
        <begin position="7"/>
        <end position="26"/>
    </location>
</feature>
<comment type="caution">
    <text evidence="2">The sequence shown here is derived from an EMBL/GenBank/DDBJ whole genome shotgun (WGS) entry which is preliminary data.</text>
</comment>
<keyword evidence="1" id="KW-0812">Transmembrane</keyword>
<name>A0A133UIR5_9EURY</name>
<organism evidence="2 3">
    <name type="scientific">candidate division MSBL1 archaeon SCGC-AAA259I09</name>
    <dbReference type="NCBI Taxonomy" id="1698267"/>
    <lineage>
        <taxon>Archaea</taxon>
        <taxon>Methanobacteriati</taxon>
        <taxon>Methanobacteriota</taxon>
        <taxon>candidate division MSBL1</taxon>
    </lineage>
</organism>
<accession>A0A133UIR5</accession>
<proteinExistence type="predicted"/>
<keyword evidence="1" id="KW-1133">Transmembrane helix</keyword>
<keyword evidence="3" id="KW-1185">Reference proteome</keyword>
<dbReference type="Proteomes" id="UP000070463">
    <property type="component" value="Unassembled WGS sequence"/>
</dbReference>
<dbReference type="AlphaFoldDB" id="A0A133UIR5"/>